<reference evidence="12" key="1">
    <citation type="journal article" date="2021" name="Open Biol.">
        <title>Shared evolutionary footprints suggest mitochondrial oxidative damage underlies multiple complex I losses in fungi.</title>
        <authorList>
            <person name="Schikora-Tamarit M.A."/>
            <person name="Marcet-Houben M."/>
            <person name="Nosek J."/>
            <person name="Gabaldon T."/>
        </authorList>
    </citation>
    <scope>NUCLEOTIDE SEQUENCE</scope>
    <source>
        <strain evidence="12">CBS2887</strain>
    </source>
</reference>
<dbReference type="Pfam" id="PF14138">
    <property type="entry name" value="COX16"/>
    <property type="match status" value="1"/>
</dbReference>
<dbReference type="GO" id="GO:0005743">
    <property type="term" value="C:mitochondrial inner membrane"/>
    <property type="evidence" value="ECO:0007669"/>
    <property type="project" value="UniProtKB-SubCell"/>
</dbReference>
<evidence type="ECO:0000256" key="3">
    <source>
        <dbReference type="ARBA" id="ARBA00008370"/>
    </source>
</evidence>
<dbReference type="GO" id="GO:0033617">
    <property type="term" value="P:mitochondrial respiratory chain complex IV assembly"/>
    <property type="evidence" value="ECO:0007669"/>
    <property type="project" value="TreeGrafter"/>
</dbReference>
<keyword evidence="7" id="KW-0999">Mitochondrion inner membrane</keyword>
<evidence type="ECO:0000313" key="13">
    <source>
        <dbReference type="Proteomes" id="UP000774326"/>
    </source>
</evidence>
<evidence type="ECO:0000256" key="6">
    <source>
        <dbReference type="ARBA" id="ARBA00022692"/>
    </source>
</evidence>
<keyword evidence="8 11" id="KW-1133">Transmembrane helix</keyword>
<evidence type="ECO:0000256" key="7">
    <source>
        <dbReference type="ARBA" id="ARBA00022792"/>
    </source>
</evidence>
<comment type="caution">
    <text evidence="12">The sequence shown here is derived from an EMBL/GenBank/DDBJ whole genome shotgun (WGS) entry which is preliminary data.</text>
</comment>
<evidence type="ECO:0000256" key="9">
    <source>
        <dbReference type="ARBA" id="ARBA00023128"/>
    </source>
</evidence>
<reference evidence="12" key="2">
    <citation type="submission" date="2021-01" db="EMBL/GenBank/DDBJ databases">
        <authorList>
            <person name="Schikora-Tamarit M.A."/>
        </authorList>
    </citation>
    <scope>NUCLEOTIDE SEQUENCE</scope>
    <source>
        <strain evidence="12">CBS2887</strain>
    </source>
</reference>
<accession>A0A9P8TN96</accession>
<evidence type="ECO:0000256" key="4">
    <source>
        <dbReference type="ARBA" id="ARBA00015368"/>
    </source>
</evidence>
<dbReference type="AlphaFoldDB" id="A0A9P8TN96"/>
<feature type="transmembrane region" description="Helical" evidence="11">
    <location>
        <begin position="37"/>
        <end position="55"/>
    </location>
</feature>
<evidence type="ECO:0000256" key="10">
    <source>
        <dbReference type="ARBA" id="ARBA00023136"/>
    </source>
</evidence>
<comment type="function">
    <text evidence="1">Required for the assembly of the mitochondrial respiratory chain complex IV (CIV), also known as cytochrome c oxidase. May participate in merging the COX1 and COX2 assembly lines.</text>
</comment>
<evidence type="ECO:0000256" key="8">
    <source>
        <dbReference type="ARBA" id="ARBA00022989"/>
    </source>
</evidence>
<dbReference type="EMBL" id="JAEUBG010002244">
    <property type="protein sequence ID" value="KAH3684964.1"/>
    <property type="molecule type" value="Genomic_DNA"/>
</dbReference>
<dbReference type="Proteomes" id="UP000774326">
    <property type="component" value="Unassembled WGS sequence"/>
</dbReference>
<sequence length="121" mass="14174">MASNPFNSKTFRSKRTQAAYDASFAGRYQKNLKKHSFLLFGLPFFISLGVASLWLSNFTAIRYENRDRKTQELDEEEILSVNTKKRAVDVKEEFYRMQGLGEQEWEPKRVPRLPGESDNKF</sequence>
<keyword evidence="9" id="KW-0496">Mitochondrion</keyword>
<dbReference type="OrthoDB" id="5516033at2759"/>
<name>A0A9P8TN96_WICPI</name>
<protein>
    <recommendedName>
        <fullName evidence="4">Cytochrome c oxidase assembly protein COX16, mitochondrial</fullName>
    </recommendedName>
    <alternativeName>
        <fullName evidence="5">Cytochrome c oxidase assembly protein cox16, mitochondrial</fullName>
    </alternativeName>
</protein>
<organism evidence="12 13">
    <name type="scientific">Wickerhamomyces pijperi</name>
    <name type="common">Yeast</name>
    <name type="synonym">Pichia pijperi</name>
    <dbReference type="NCBI Taxonomy" id="599730"/>
    <lineage>
        <taxon>Eukaryota</taxon>
        <taxon>Fungi</taxon>
        <taxon>Dikarya</taxon>
        <taxon>Ascomycota</taxon>
        <taxon>Saccharomycotina</taxon>
        <taxon>Saccharomycetes</taxon>
        <taxon>Phaffomycetales</taxon>
        <taxon>Wickerhamomycetaceae</taxon>
        <taxon>Wickerhamomyces</taxon>
    </lineage>
</organism>
<keyword evidence="10 11" id="KW-0472">Membrane</keyword>
<evidence type="ECO:0000256" key="5">
    <source>
        <dbReference type="ARBA" id="ARBA00019222"/>
    </source>
</evidence>
<comment type="similarity">
    <text evidence="3">Belongs to the COX16 family.</text>
</comment>
<evidence type="ECO:0000313" key="12">
    <source>
        <dbReference type="EMBL" id="KAH3684964.1"/>
    </source>
</evidence>
<dbReference type="PANTHER" id="PTHR17130">
    <property type="entry name" value="MITOCHONDRIAL OUTER MEMBRANE PROTEIN 25"/>
    <property type="match status" value="1"/>
</dbReference>
<dbReference type="PANTHER" id="PTHR17130:SF14">
    <property type="entry name" value="CYTOCHROME C OXIDASE ASSEMBLY PROTEIN COX16 HOMOLOG, MITOCHONDRIAL"/>
    <property type="match status" value="1"/>
</dbReference>
<gene>
    <name evidence="12" type="ORF">WICPIJ_004060</name>
</gene>
<proteinExistence type="inferred from homology"/>
<dbReference type="InterPro" id="IPR020164">
    <property type="entry name" value="Cyt_c_Oxase_assmbl_COX16"/>
</dbReference>
<keyword evidence="6 11" id="KW-0812">Transmembrane</keyword>
<evidence type="ECO:0000256" key="11">
    <source>
        <dbReference type="SAM" id="Phobius"/>
    </source>
</evidence>
<comment type="subcellular location">
    <subcellularLocation>
        <location evidence="2">Mitochondrion inner membrane</location>
        <topology evidence="2">Single-pass membrane protein</topology>
    </subcellularLocation>
</comment>
<evidence type="ECO:0000256" key="1">
    <source>
        <dbReference type="ARBA" id="ARBA00002490"/>
    </source>
</evidence>
<evidence type="ECO:0000256" key="2">
    <source>
        <dbReference type="ARBA" id="ARBA00004434"/>
    </source>
</evidence>
<keyword evidence="13" id="KW-1185">Reference proteome</keyword>